<sequence>MARLPRLCPVGIPQHIIQRGNNRQVCFASEDDFIAYVHWLTEYAQQFGVKVHAWVLMTNHVHLLATPMMENGISLMMQALGRRYVRYFNHTYQRTGTLWEGRFKSCVINAEEYLFICQRYIELNPVRANMVKHPADYKWSSYRFHTQESLELQSELWQPHDLYIQLSRQQKDRAKRYQALFKVHVSDEELGRVRTTTQSDMALGNGRFKEEIEKLTGRRVSPMKRGRKPSQRA</sequence>
<dbReference type="GO" id="GO:0003677">
    <property type="term" value="F:DNA binding"/>
    <property type="evidence" value="ECO:0007669"/>
    <property type="project" value="InterPro"/>
</dbReference>
<dbReference type="Pfam" id="PF01797">
    <property type="entry name" value="Y1_Tnp"/>
    <property type="match status" value="1"/>
</dbReference>
<dbReference type="SUPFAM" id="SSF143422">
    <property type="entry name" value="Transposase IS200-like"/>
    <property type="match status" value="1"/>
</dbReference>
<dbReference type="InterPro" id="IPR002686">
    <property type="entry name" value="Transposase_17"/>
</dbReference>
<evidence type="ECO:0000313" key="3">
    <source>
        <dbReference type="EMBL" id="QKK78937.1"/>
    </source>
</evidence>
<dbReference type="RefSeq" id="WP_176334100.1">
    <property type="nucleotide sequence ID" value="NZ_BAAAEF010000015.1"/>
</dbReference>
<protein>
    <submittedName>
        <fullName evidence="3">IS200-like transposase</fullName>
    </submittedName>
</protein>
<dbReference type="GO" id="GO:0004803">
    <property type="term" value="F:transposase activity"/>
    <property type="evidence" value="ECO:0007669"/>
    <property type="project" value="InterPro"/>
</dbReference>
<evidence type="ECO:0000259" key="2">
    <source>
        <dbReference type="SMART" id="SM01321"/>
    </source>
</evidence>
<evidence type="ECO:0000256" key="1">
    <source>
        <dbReference type="SAM" id="MobiDB-lite"/>
    </source>
</evidence>
<dbReference type="SMART" id="SM01321">
    <property type="entry name" value="Y1_Tnp"/>
    <property type="match status" value="1"/>
</dbReference>
<dbReference type="InterPro" id="IPR036515">
    <property type="entry name" value="Transposase_17_sf"/>
</dbReference>
<gene>
    <name evidence="3" type="ORF">MP3633_0199</name>
</gene>
<evidence type="ECO:0000313" key="4">
    <source>
        <dbReference type="Proteomes" id="UP000509371"/>
    </source>
</evidence>
<dbReference type="GO" id="GO:0006313">
    <property type="term" value="P:DNA transposition"/>
    <property type="evidence" value="ECO:0007669"/>
    <property type="project" value="InterPro"/>
</dbReference>
<dbReference type="PANTHER" id="PTHR34322">
    <property type="entry name" value="TRANSPOSASE, Y1_TNP DOMAIN-CONTAINING"/>
    <property type="match status" value="1"/>
</dbReference>
<accession>A0A859CSE4</accession>
<name>A0A859CSE4_9GAMM</name>
<dbReference type="KEGG" id="mpri:MP3633_0199"/>
<feature type="compositionally biased region" description="Basic residues" evidence="1">
    <location>
        <begin position="221"/>
        <end position="233"/>
    </location>
</feature>
<dbReference type="AlphaFoldDB" id="A0A859CSE4"/>
<organism evidence="3 4">
    <name type="scientific">Marinomonas primoryensis</name>
    <dbReference type="NCBI Taxonomy" id="178399"/>
    <lineage>
        <taxon>Bacteria</taxon>
        <taxon>Pseudomonadati</taxon>
        <taxon>Pseudomonadota</taxon>
        <taxon>Gammaproteobacteria</taxon>
        <taxon>Oceanospirillales</taxon>
        <taxon>Oceanospirillaceae</taxon>
        <taxon>Marinomonas</taxon>
    </lineage>
</organism>
<dbReference type="Proteomes" id="UP000509371">
    <property type="component" value="Chromosome"/>
</dbReference>
<feature type="domain" description="Transposase IS200-like" evidence="2">
    <location>
        <begin position="9"/>
        <end position="124"/>
    </location>
</feature>
<dbReference type="Gene3D" id="3.30.70.1290">
    <property type="entry name" value="Transposase IS200-like"/>
    <property type="match status" value="1"/>
</dbReference>
<proteinExistence type="predicted"/>
<feature type="region of interest" description="Disordered" evidence="1">
    <location>
        <begin position="214"/>
        <end position="233"/>
    </location>
</feature>
<reference evidence="3 4" key="1">
    <citation type="submission" date="2020-06" db="EMBL/GenBank/DDBJ databases">
        <authorList>
            <person name="Voronona O.L."/>
            <person name="Aksenova E.I."/>
            <person name="Kunda M.S."/>
            <person name="Semenov A.N."/>
            <person name="Ryzhova N."/>
        </authorList>
    </citation>
    <scope>NUCLEOTIDE SEQUENCE [LARGE SCALE GENOMIC DNA]</scope>
    <source>
        <strain evidence="3 4">MPKMM3633</strain>
    </source>
</reference>
<dbReference type="PANTHER" id="PTHR34322:SF2">
    <property type="entry name" value="TRANSPOSASE IS200-LIKE DOMAIN-CONTAINING PROTEIN"/>
    <property type="match status" value="1"/>
</dbReference>
<dbReference type="EMBL" id="CP054301">
    <property type="protein sequence ID" value="QKK78937.1"/>
    <property type="molecule type" value="Genomic_DNA"/>
</dbReference>